<feature type="compositionally biased region" description="Polar residues" evidence="5">
    <location>
        <begin position="264"/>
        <end position="276"/>
    </location>
</feature>
<feature type="compositionally biased region" description="Low complexity" evidence="5">
    <location>
        <begin position="283"/>
        <end position="294"/>
    </location>
</feature>
<evidence type="ECO:0000256" key="2">
    <source>
        <dbReference type="ARBA" id="ARBA00022692"/>
    </source>
</evidence>
<protein>
    <recommendedName>
        <fullName evidence="7">Ubiquitin-like domain-containing protein</fullName>
    </recommendedName>
</protein>
<evidence type="ECO:0000256" key="4">
    <source>
        <dbReference type="ARBA" id="ARBA00023136"/>
    </source>
</evidence>
<dbReference type="Gene3D" id="3.10.20.90">
    <property type="entry name" value="Phosphatidylinositol 3-kinase Catalytic Subunit, Chain A, domain 1"/>
    <property type="match status" value="1"/>
</dbReference>
<dbReference type="PROSITE" id="PS50053">
    <property type="entry name" value="UBIQUITIN_2"/>
    <property type="match status" value="1"/>
</dbReference>
<dbReference type="OrthoDB" id="21589at2759"/>
<organism evidence="8 9">
    <name type="scientific">Ustilago trichophora</name>
    <dbReference type="NCBI Taxonomy" id="86804"/>
    <lineage>
        <taxon>Eukaryota</taxon>
        <taxon>Fungi</taxon>
        <taxon>Dikarya</taxon>
        <taxon>Basidiomycota</taxon>
        <taxon>Ustilaginomycotina</taxon>
        <taxon>Ustilaginomycetes</taxon>
        <taxon>Ustilaginales</taxon>
        <taxon>Ustilaginaceae</taxon>
        <taxon>Ustilago</taxon>
    </lineage>
</organism>
<dbReference type="Proteomes" id="UP000324022">
    <property type="component" value="Unassembled WGS sequence"/>
</dbReference>
<feature type="region of interest" description="Disordered" evidence="5">
    <location>
        <begin position="207"/>
        <end position="296"/>
    </location>
</feature>
<comment type="subcellular location">
    <subcellularLocation>
        <location evidence="1">Membrane</location>
    </subcellularLocation>
</comment>
<feature type="compositionally biased region" description="Low complexity" evidence="5">
    <location>
        <begin position="98"/>
        <end position="118"/>
    </location>
</feature>
<evidence type="ECO:0000256" key="6">
    <source>
        <dbReference type="SAM" id="Phobius"/>
    </source>
</evidence>
<evidence type="ECO:0000259" key="7">
    <source>
        <dbReference type="PROSITE" id="PS50053"/>
    </source>
</evidence>
<dbReference type="PANTHER" id="PTHR12943:SF27">
    <property type="entry name" value="HOMOCYSTEINE-INDUCED ENDOPLASMIC RETICULUM PROTEIN, ISOFORM A"/>
    <property type="match status" value="1"/>
</dbReference>
<dbReference type="SUPFAM" id="SSF54236">
    <property type="entry name" value="Ubiquitin-like"/>
    <property type="match status" value="1"/>
</dbReference>
<accession>A0A5C3ERX6</accession>
<dbReference type="AlphaFoldDB" id="A0A5C3ERX6"/>
<feature type="compositionally biased region" description="Low complexity" evidence="5">
    <location>
        <begin position="1"/>
        <end position="11"/>
    </location>
</feature>
<feature type="domain" description="Ubiquitin-like" evidence="7">
    <location>
        <begin position="125"/>
        <end position="204"/>
    </location>
</feature>
<evidence type="ECO:0000313" key="8">
    <source>
        <dbReference type="EMBL" id="SPO32735.1"/>
    </source>
</evidence>
<keyword evidence="4 6" id="KW-0472">Membrane</keyword>
<evidence type="ECO:0000256" key="3">
    <source>
        <dbReference type="ARBA" id="ARBA00022989"/>
    </source>
</evidence>
<sequence length="874" mass="95134">MDPSSDSSLHLNSHHHSQRHQRFGGPSQPSASMSSSSSSHPQGPASPSSSTAASSNPFVRSHHNDPPEPIERSQSLASEPLQPQTRNKQAPLTNNAKPSSSSPPMRSASLFRTASSSSCPRSDHISVAIKCPSLDKDSAVVQVEPTDTVLALKHTIERSWPGAPRPEGMRCIRSGRILNDNEIFAQLVQTLEPGEPLSLHLVIRPDAWSDPQNRPTPSRRSSYLRQQQQQQQQQQQSLLRSALATQAQVPTTHDSEDDVPPLHSATSNQTSSNWSPQFEPYFSQPSTSSPQATPELRPLDTETLAPHSNINSSIYFNMSDTATDHNVAETLSVLDKTLRVTAPDNWPMLVEALSAACDEYVLKYEAIYNQAHASQMSDSEADSSSSSTLSSMQSDVLTSVETTLLGWGPIPAPSEEHAASALSSSQTDTQCMYQQISHRGLPYLLRIATTPLDIQRSEALHTLLTRISTLRTLIDKLEHAIMLGRLIQVQHPQIFAPSGATNVASVPTQLNGAAAAGQAMALEQGGFVSSLTRFAQTTIAAARDITFADVTAVMTPMFFVGFKVGILLSVMLRGADTTKKFFVLGMASIYVAFESFRIVQRRMRVRQRAAARTPPVPPLQQPNANAPPADQPAAATPAPAPPMGANVPTAPTTHERTIEEQIATNPHLRLPPPQAPPRFRTVSRFSYDWWIDHLAFIGLEVEDEELALLPPRGSSSSGGGGGGGGVGLFGKILTSSWVLPVVLFVVTMMPAVEQRRKQAIEERVRVVRKWLRLEGERRERLRVLAEELKRSQEEKGEMQPGDVLNSAGSGGGAGGMVVDGQDELQKKRVEYAAQVLHQRRNTEAVDLDEDDGLIAQAIAANEDDDDQLEDMNIF</sequence>
<dbReference type="InterPro" id="IPR000626">
    <property type="entry name" value="Ubiquitin-like_dom"/>
</dbReference>
<feature type="compositionally biased region" description="Low complexity" evidence="5">
    <location>
        <begin position="25"/>
        <end position="57"/>
    </location>
</feature>
<feature type="transmembrane region" description="Helical" evidence="6">
    <location>
        <begin position="581"/>
        <end position="599"/>
    </location>
</feature>
<name>A0A5C3ERX6_9BASI</name>
<dbReference type="EMBL" id="OOIN01000048">
    <property type="protein sequence ID" value="SPO32735.1"/>
    <property type="molecule type" value="Genomic_DNA"/>
</dbReference>
<feature type="compositionally biased region" description="Basic residues" evidence="5">
    <location>
        <begin position="12"/>
        <end position="22"/>
    </location>
</feature>
<keyword evidence="2 6" id="KW-0812">Transmembrane</keyword>
<dbReference type="InterPro" id="IPR029071">
    <property type="entry name" value="Ubiquitin-like_domsf"/>
</dbReference>
<dbReference type="PANTHER" id="PTHR12943">
    <property type="entry name" value="HOMOCYSTEINE-RESPONSIVE ENDOPLASMIC RETICULUM-RESIDENT UNIQUITIN-LIKE DOMAIN HERPUD PROTEIN FAMILY MEMBER"/>
    <property type="match status" value="1"/>
</dbReference>
<dbReference type="GO" id="GO:0030968">
    <property type="term" value="P:endoplasmic reticulum unfolded protein response"/>
    <property type="evidence" value="ECO:0007669"/>
    <property type="project" value="TreeGrafter"/>
</dbReference>
<keyword evidence="3 6" id="KW-1133">Transmembrane helix</keyword>
<gene>
    <name evidence="8" type="ORF">UTRI_05763_B</name>
</gene>
<dbReference type="GO" id="GO:0016020">
    <property type="term" value="C:membrane"/>
    <property type="evidence" value="ECO:0007669"/>
    <property type="project" value="UniProtKB-SubCell"/>
</dbReference>
<dbReference type="InterPro" id="IPR039751">
    <property type="entry name" value="HERPUD1/2"/>
</dbReference>
<feature type="compositionally biased region" description="Low complexity" evidence="5">
    <location>
        <begin position="621"/>
        <end position="637"/>
    </location>
</feature>
<keyword evidence="9" id="KW-1185">Reference proteome</keyword>
<feature type="region of interest" description="Disordered" evidence="5">
    <location>
        <begin position="609"/>
        <end position="650"/>
    </location>
</feature>
<feature type="compositionally biased region" description="Low complexity" evidence="5">
    <location>
        <begin position="218"/>
        <end position="248"/>
    </location>
</feature>
<evidence type="ECO:0000256" key="1">
    <source>
        <dbReference type="ARBA" id="ARBA00004370"/>
    </source>
</evidence>
<evidence type="ECO:0000256" key="5">
    <source>
        <dbReference type="SAM" id="MobiDB-lite"/>
    </source>
</evidence>
<feature type="compositionally biased region" description="Polar residues" evidence="5">
    <location>
        <begin position="72"/>
        <end position="97"/>
    </location>
</feature>
<feature type="region of interest" description="Disordered" evidence="5">
    <location>
        <begin position="1"/>
        <end position="123"/>
    </location>
</feature>
<reference evidence="8 9" key="1">
    <citation type="submission" date="2018-03" db="EMBL/GenBank/DDBJ databases">
        <authorList>
            <person name="Guldener U."/>
        </authorList>
    </citation>
    <scope>NUCLEOTIDE SEQUENCE [LARGE SCALE GENOMIC DNA]</scope>
    <source>
        <strain evidence="8 9">NBRC100155</strain>
    </source>
</reference>
<evidence type="ECO:0000313" key="9">
    <source>
        <dbReference type="Proteomes" id="UP000324022"/>
    </source>
</evidence>
<feature type="compositionally biased region" description="Basic and acidic residues" evidence="5">
    <location>
        <begin position="62"/>
        <end position="71"/>
    </location>
</feature>
<proteinExistence type="predicted"/>